<dbReference type="GO" id="GO:0051228">
    <property type="term" value="P:mitotic spindle disassembly"/>
    <property type="evidence" value="ECO:0007669"/>
    <property type="project" value="TreeGrafter"/>
</dbReference>
<dbReference type="InterPro" id="IPR041569">
    <property type="entry name" value="AAA_lid_3"/>
</dbReference>
<dbReference type="FunFam" id="2.40.40.20:FF:000003">
    <property type="entry name" value="Transitional endoplasmic reticulum ATPase"/>
    <property type="match status" value="1"/>
</dbReference>
<dbReference type="SMART" id="SM01072">
    <property type="entry name" value="CDC48_2"/>
    <property type="match status" value="1"/>
</dbReference>
<dbReference type="InterPro" id="IPR004201">
    <property type="entry name" value="Cdc48_dom2"/>
</dbReference>
<evidence type="ECO:0000313" key="9">
    <source>
        <dbReference type="EMBL" id="BAD91025.1"/>
    </source>
</evidence>
<reference evidence="10" key="2">
    <citation type="submission" date="2006-11" db="EMBL/GenBank/DDBJ databases">
        <title>Construction of a Bacterial Artificial Chromosome (BAC) Library and the Genomic Analysis of Valosine-Containing Proteins in the earthworm Eisenia fetida.</title>
        <authorList>
            <person name="Suzuki K."/>
            <person name="Suzuki T."/>
            <person name="Sturzenbaum S.R."/>
            <person name="Gamou S."/>
        </authorList>
    </citation>
    <scope>NUCLEOTIDE SEQUENCE</scope>
</reference>
<keyword evidence="4" id="KW-0067">ATP-binding</keyword>
<evidence type="ECO:0000256" key="2">
    <source>
        <dbReference type="ARBA" id="ARBA00022737"/>
    </source>
</evidence>
<feature type="domain" description="AAA+ ATPase" evidence="6">
    <location>
        <begin position="503"/>
        <end position="641"/>
    </location>
</feature>
<dbReference type="FunFam" id="3.40.50.300:FF:000018">
    <property type="entry name" value="Cell division control 48"/>
    <property type="match status" value="1"/>
</dbReference>
<dbReference type="GO" id="GO:0005829">
    <property type="term" value="C:cytosol"/>
    <property type="evidence" value="ECO:0007669"/>
    <property type="project" value="TreeGrafter"/>
</dbReference>
<dbReference type="InterPro" id="IPR003960">
    <property type="entry name" value="ATPase_AAA_CS"/>
</dbReference>
<dbReference type="PRINTS" id="PR00830">
    <property type="entry name" value="ENDOLAPTASE"/>
</dbReference>
<reference evidence="9" key="1">
    <citation type="journal article" date="2005" name="Gene">
        <title>Valosine-containing proteins (VCP) in an annelid: identification of a novel spermatogenesis related factor.</title>
        <authorList>
            <person name="Suzuki T."/>
            <person name="Honda M."/>
            <person name="Matsumoto S."/>
            <person name="Sturzenbau S.R."/>
            <person name="Gamou S."/>
        </authorList>
    </citation>
    <scope>NUCLEOTIDE SEQUENCE</scope>
</reference>
<organism evidence="9">
    <name type="scientific">Eisenia fetida</name>
    <name type="common">Red wiggler worm</name>
    <dbReference type="NCBI Taxonomy" id="6396"/>
    <lineage>
        <taxon>Eukaryota</taxon>
        <taxon>Metazoa</taxon>
        <taxon>Spiralia</taxon>
        <taxon>Lophotrochozoa</taxon>
        <taxon>Annelida</taxon>
        <taxon>Clitellata</taxon>
        <taxon>Oligochaeta</taxon>
        <taxon>Crassiclitellata</taxon>
        <taxon>Lumbricina</taxon>
        <taxon>Lumbricidae</taxon>
        <taxon>Lumbricinae</taxon>
        <taxon>Eisenia</taxon>
    </lineage>
</organism>
<accession>Q5CD24</accession>
<dbReference type="GO" id="GO:0005524">
    <property type="term" value="F:ATP binding"/>
    <property type="evidence" value="ECO:0007669"/>
    <property type="project" value="UniProtKB-KW"/>
</dbReference>
<dbReference type="InterPro" id="IPR003959">
    <property type="entry name" value="ATPase_AAA_core"/>
</dbReference>
<protein>
    <recommendedName>
        <fullName evidence="1">vesicle-fusing ATPase</fullName>
        <ecNumber evidence="1">3.6.4.6</ecNumber>
    </recommendedName>
</protein>
<dbReference type="EC" id="3.6.4.6" evidence="1"/>
<dbReference type="InterPro" id="IPR027417">
    <property type="entry name" value="P-loop_NTPase"/>
</dbReference>
<dbReference type="InterPro" id="IPR009010">
    <property type="entry name" value="Asp_de-COase-like_dom_sf"/>
</dbReference>
<dbReference type="GO" id="GO:0097352">
    <property type="term" value="P:autophagosome maturation"/>
    <property type="evidence" value="ECO:0007669"/>
    <property type="project" value="TreeGrafter"/>
</dbReference>
<dbReference type="SUPFAM" id="SSF54585">
    <property type="entry name" value="Cdc48 domain 2-like"/>
    <property type="match status" value="1"/>
</dbReference>
<dbReference type="GO" id="GO:0030970">
    <property type="term" value="P:retrograde protein transport, ER to cytosol"/>
    <property type="evidence" value="ECO:0007669"/>
    <property type="project" value="TreeGrafter"/>
</dbReference>
<name>Q5CD24_EISFE</name>
<dbReference type="InterPro" id="IPR050168">
    <property type="entry name" value="AAA_ATPase_domain"/>
</dbReference>
<keyword evidence="3" id="KW-0547">Nucleotide-binding</keyword>
<dbReference type="InterPro" id="IPR003338">
    <property type="entry name" value="CDC4_N-term_subdom"/>
</dbReference>
<dbReference type="Gene3D" id="6.10.20.150">
    <property type="match status" value="1"/>
</dbReference>
<dbReference type="Gene3D" id="2.40.40.20">
    <property type="match status" value="1"/>
</dbReference>
<feature type="domain" description="CDC48" evidence="7">
    <location>
        <begin position="115"/>
        <end position="185"/>
    </location>
</feature>
<evidence type="ECO:0000256" key="1">
    <source>
        <dbReference type="ARBA" id="ARBA00012674"/>
    </source>
</evidence>
<dbReference type="Gene3D" id="3.40.50.300">
    <property type="entry name" value="P-loop containing nucleotide triphosphate hydrolases"/>
    <property type="match status" value="2"/>
</dbReference>
<dbReference type="GO" id="GO:0016887">
    <property type="term" value="F:ATP hydrolysis activity"/>
    <property type="evidence" value="ECO:0007669"/>
    <property type="project" value="InterPro"/>
</dbReference>
<dbReference type="Pfam" id="PF00004">
    <property type="entry name" value="AAA"/>
    <property type="match status" value="2"/>
</dbReference>
<proteinExistence type="evidence at transcript level"/>
<dbReference type="SUPFAM" id="SSF50692">
    <property type="entry name" value="ADC-like"/>
    <property type="match status" value="1"/>
</dbReference>
<dbReference type="PANTHER" id="PTHR23077:SF171">
    <property type="entry name" value="NUCLEAR VALOSIN-CONTAINING PROTEIN-LIKE"/>
    <property type="match status" value="1"/>
</dbReference>
<dbReference type="FunFam" id="1.10.8.60:FF:000057">
    <property type="entry name" value="AAA family ATPase, CDC48 subfamily"/>
    <property type="match status" value="1"/>
</dbReference>
<evidence type="ECO:0000256" key="3">
    <source>
        <dbReference type="ARBA" id="ARBA00022741"/>
    </source>
</evidence>
<dbReference type="SMART" id="SM01073">
    <property type="entry name" value="CDC48_N"/>
    <property type="match status" value="1"/>
</dbReference>
<dbReference type="EMBL" id="AB284053">
    <property type="protein sequence ID" value="BAF62456.1"/>
    <property type="molecule type" value="Genomic_DNA"/>
</dbReference>
<dbReference type="InterPro" id="IPR029067">
    <property type="entry name" value="CDC48_domain_2-like_sf"/>
</dbReference>
<evidence type="ECO:0000259" key="7">
    <source>
        <dbReference type="SMART" id="SM01072"/>
    </source>
</evidence>
<dbReference type="EMBL" id="AB181226">
    <property type="protein sequence ID" value="BAD91025.1"/>
    <property type="molecule type" value="mRNA"/>
</dbReference>
<evidence type="ECO:0000259" key="6">
    <source>
        <dbReference type="SMART" id="SM00382"/>
    </source>
</evidence>
<evidence type="ECO:0000259" key="8">
    <source>
        <dbReference type="SMART" id="SM01073"/>
    </source>
</evidence>
<dbReference type="Gene3D" id="3.10.330.10">
    <property type="match status" value="1"/>
</dbReference>
<evidence type="ECO:0000313" key="10">
    <source>
        <dbReference type="EMBL" id="BAF62456.1"/>
    </source>
</evidence>
<dbReference type="FunFam" id="3.40.50.300:FF:000012">
    <property type="entry name" value="Transitional endoplasmic reticulum ATPase"/>
    <property type="match status" value="1"/>
</dbReference>
<dbReference type="GO" id="GO:0005634">
    <property type="term" value="C:nucleus"/>
    <property type="evidence" value="ECO:0007669"/>
    <property type="project" value="TreeGrafter"/>
</dbReference>
<dbReference type="AlphaFoldDB" id="Q5CD24"/>
<dbReference type="SUPFAM" id="SSF52540">
    <property type="entry name" value="P-loop containing nucleoside triphosphate hydrolases"/>
    <property type="match status" value="2"/>
</dbReference>
<dbReference type="Gene3D" id="1.10.8.60">
    <property type="match status" value="1"/>
</dbReference>
<feature type="domain" description="CDC48 N-terminal subdomain" evidence="8">
    <location>
        <begin position="13"/>
        <end position="98"/>
    </location>
</feature>
<keyword evidence="2" id="KW-0677">Repeat</keyword>
<dbReference type="PANTHER" id="PTHR23077">
    <property type="entry name" value="AAA-FAMILY ATPASE"/>
    <property type="match status" value="1"/>
</dbReference>
<dbReference type="GO" id="GO:0031593">
    <property type="term" value="F:polyubiquitin modification-dependent protein binding"/>
    <property type="evidence" value="ECO:0007669"/>
    <property type="project" value="TreeGrafter"/>
</dbReference>
<dbReference type="FunFam" id="3.10.330.10:FF:000001">
    <property type="entry name" value="Cell division control 48"/>
    <property type="match status" value="1"/>
</dbReference>
<dbReference type="Pfam" id="PF02359">
    <property type="entry name" value="CDC48_N"/>
    <property type="match status" value="1"/>
</dbReference>
<dbReference type="InterPro" id="IPR003593">
    <property type="entry name" value="AAA+_ATPase"/>
</dbReference>
<dbReference type="PROSITE" id="PS00674">
    <property type="entry name" value="AAA"/>
    <property type="match status" value="2"/>
</dbReference>
<dbReference type="SMART" id="SM00382">
    <property type="entry name" value="AAA"/>
    <property type="match status" value="2"/>
</dbReference>
<dbReference type="GO" id="GO:0034098">
    <property type="term" value="C:VCP-NPL4-UFD1 AAA ATPase complex"/>
    <property type="evidence" value="ECO:0007669"/>
    <property type="project" value="TreeGrafter"/>
</dbReference>
<comment type="catalytic activity">
    <reaction evidence="5">
        <text>ATP + H2O = ADP + phosphate + H(+)</text>
        <dbReference type="Rhea" id="RHEA:13065"/>
        <dbReference type="ChEBI" id="CHEBI:15377"/>
        <dbReference type="ChEBI" id="CHEBI:15378"/>
        <dbReference type="ChEBI" id="CHEBI:30616"/>
        <dbReference type="ChEBI" id="CHEBI:43474"/>
        <dbReference type="ChEBI" id="CHEBI:456216"/>
        <dbReference type="EC" id="3.6.4.6"/>
    </reaction>
</comment>
<evidence type="ECO:0000256" key="4">
    <source>
        <dbReference type="ARBA" id="ARBA00022840"/>
    </source>
</evidence>
<evidence type="ECO:0000256" key="5">
    <source>
        <dbReference type="ARBA" id="ARBA00048883"/>
    </source>
</evidence>
<sequence>MADSGEKDKRPNRLFVEPSTSDDDCSIVNLTKKKMNELQMGKGDYIQLCGKRRHQTVCILLPDDSLKSDGDVRISKHTRGNLRVKLGDVISVRIYRGIKYAVNVQVLPIADTLGNFTGNLFDLCLKPYFLNAYRPLTKGDIFAVKGVTGVTAGLIDFKVIHVDPAPSSIVGPQTTVFWQGRAIARQTEESYLNEVGYEDIGGCDKALAVIKEIVELPLRYPQVYRTMGVKPPKGVLMYGPPGTGKTLIARAVANETGVYFIVINGPDIMSKWFGDSEANLRKIFETAEANSPSIIFIDEMDAIAPKRDKCSSADRHIVSQLLTLMDGMKQTSQVVVMAATNRPNSIDEALRRCGRFDREVDIGVPDTNGRLAILRIHTRNMRLSSDINLQTISNETHGFVGADLASLCSKAVHKHIEEKIKGLDLDDDTIDDKFLASLAVTQSNFMAALTELHPSTLRETIVEIPNVTWDDIGGLEGVKKELLEIVQYPVEHPDLFTKYGLPPSKGVLFYGPPGCGKTLLAKAIATQCQANFISIKGPELLSMWFGESESNVRDIFAKARSACPLRTLLRRNWTPFQMKRGNKLTCPAADRVINQLLTEMDGVSPSKNVFVIGATNRPDVIDSAILRPGRLDQMVYIPLPDVKSRLMIFRATLRKSPVDKDVELGRMAIDTEGFSGADIKEICQRACKAAIRECIQCELDRKNLDPEDGDSEMRDVNCDPVPFISKRHFDEAMKCARKSVTDEDIEVYRRFAAKKGSSAPSDG</sequence>
<feature type="domain" description="AAA+ ATPase" evidence="6">
    <location>
        <begin position="231"/>
        <end position="366"/>
    </location>
</feature>
<gene>
    <name evidence="9" type="primary">evcp-2</name>
</gene>
<dbReference type="Pfam" id="PF17862">
    <property type="entry name" value="AAA_lid_3"/>
    <property type="match status" value="2"/>
</dbReference>